<keyword evidence="7 11" id="KW-0547">Nucleotide-binding</keyword>
<dbReference type="Pfam" id="PF02785">
    <property type="entry name" value="Biotin_carb_C"/>
    <property type="match status" value="1"/>
</dbReference>
<dbReference type="InterPro" id="IPR000089">
    <property type="entry name" value="Biotin_lipoyl"/>
</dbReference>
<evidence type="ECO:0000313" key="20">
    <source>
        <dbReference type="EMBL" id="OWK46940.1"/>
    </source>
</evidence>
<dbReference type="FunFam" id="2.40.50.100:FF:000003">
    <property type="entry name" value="Acetyl-CoA carboxylase biotin carboxyl carrier protein"/>
    <property type="match status" value="1"/>
</dbReference>
<dbReference type="Gene3D" id="2.40.50.100">
    <property type="match status" value="1"/>
</dbReference>
<evidence type="ECO:0000256" key="14">
    <source>
        <dbReference type="PIRSR" id="PIRSR001594-3"/>
    </source>
</evidence>
<comment type="pathway">
    <text evidence="2">Carbohydrate biosynthesis; gluconeogenesis.</text>
</comment>
<feature type="binding site" evidence="13">
    <location>
        <position position="243"/>
    </location>
    <ligand>
        <name>ATP</name>
        <dbReference type="ChEBI" id="CHEBI:30616"/>
    </ligand>
</feature>
<dbReference type="Pfam" id="PF00289">
    <property type="entry name" value="Biotin_carb_N"/>
    <property type="match status" value="1"/>
</dbReference>
<dbReference type="InterPro" id="IPR000891">
    <property type="entry name" value="PYR_CT"/>
</dbReference>
<dbReference type="CDD" id="cd07937">
    <property type="entry name" value="DRE_TIM_PC_TC_5S"/>
    <property type="match status" value="1"/>
</dbReference>
<dbReference type="InterPro" id="IPR005482">
    <property type="entry name" value="Biotin_COase_C"/>
</dbReference>
<dbReference type="UniPathway" id="UPA00138"/>
<dbReference type="Pfam" id="PF02436">
    <property type="entry name" value="PYC_OADA"/>
    <property type="match status" value="1"/>
</dbReference>
<sequence length="1164" mass="127529">MPDSLSQPIKKLLVANRSEIAIRVFRSAHELGIRTVAIYSHEDRFALHRFKADEAYRVGKPGEPIRAYLDIPGIVALAKEIGADAIHPGYGFLSENASFARACGEAGINFVGPRPEILEKLGDKVTARTIARKAGVPVLSGSDDPVTTIAGAKALAAQLGYPVIIKASMGGGGRGMRVVHSEDKLEESIASAQREAGTAFGVPDVFLEKFVQRAKHIEVQLLGDRHGNLVHLFERDCSIQRRHQKVVELAPAPNLDEKVRNAILDAALAVGRAVRIDNASTVEFLVDVDAGTFYFIEVNPRIQVEHTVTEVVTGYDIVKTQILIAQGTPLSDPEIGMGDQSKIVTHGYAIQSRVTTEDPANGFAPDYGRLSAYRSASGLGIRLDAGTAFSGAVITPFYDSLLVKVTASGIRFVDAARRMERCLQEFRIRGVKTNIPFLLNLITHPDFLDGVVTTRFLDETPALFQFSARRDRASKLLSYIAEVIVNGHPEVKNRTRPEPVADRVAVPFQQTTAPLPGDGQPTGLPKGTRDLLLELGPEGFARWVRGQKRLLVTDTTMRDAHQSLLATRMRSFDMLQIAPEYARRHADFFSLEMWGGATFDTSMRFLKESPWDRLTQLRERVPNVLFQMLLRAASAVGYSNYPDNVVKAFVKEAADAGMDVFRIFDACNWLPNLRMAIEAVRDTKAIAEASICYTGDILDPRRDKYSLKYYVDLAKELVKGGTHILAIKDMAGLLKPYAAKRLVKALRAEVDVPIHFHTHDAAGGQLASYLMAAEEGVDIVDCAFAPLSGVTAQPSLNALVEAMRFQDRDTGLKFDDLQKTALYWEGVRREYAPFESGQLASSSDVYLHEMPGGQATNLMQQANSLGLGDRWPDVCRTYADVNRLFGDIVKVTPTSKVVGDMTLFMLANGLAAADVLNPGREIAFPESVVEFFEGKLGQPPGGFPADLQARVLRGRKPMTDRPGALLKPADFGAAKKLLEDKFREAPSDRDVVSYLLYPKVYTDFAESQQRYSDLSVLPTSVFFYGMQKGEETSVEIEPGKRLIIKFLTIGDPHPDGKRLVFFELNGQPREVLVLDRSLTADPATVKVKAESGNPLHVAAPMPGAVVAVAVAAGEQVAAGQKLLTMEAMKMETTLYAERAGKVAEVLTKPGTQVEGGDLLIRLEQ</sequence>
<dbReference type="Pfam" id="PF00364">
    <property type="entry name" value="Biotin_lipoyl"/>
    <property type="match status" value="1"/>
</dbReference>
<dbReference type="Pfam" id="PF00682">
    <property type="entry name" value="HMGL-like"/>
    <property type="match status" value="1"/>
</dbReference>
<dbReference type="NCBIfam" id="NF009554">
    <property type="entry name" value="PRK12999.1"/>
    <property type="match status" value="1"/>
</dbReference>
<keyword evidence="10" id="KW-0511">Multifunctional enzyme</keyword>
<dbReference type="SMART" id="SM00878">
    <property type="entry name" value="Biotin_carb_C"/>
    <property type="match status" value="1"/>
</dbReference>
<dbReference type="InterPro" id="IPR013785">
    <property type="entry name" value="Aldolase_TIM"/>
</dbReference>
<feature type="modified residue" description="N6-carboxylysine" evidence="15">
    <location>
        <position position="728"/>
    </location>
</feature>
<dbReference type="AlphaFoldDB" id="A0A225DZM0"/>
<dbReference type="GO" id="GO:0004736">
    <property type="term" value="F:pyruvate carboxylase activity"/>
    <property type="evidence" value="ECO:0007669"/>
    <property type="project" value="UniProtKB-EC"/>
</dbReference>
<dbReference type="Gene3D" id="3.30.470.20">
    <property type="entry name" value="ATP-grasp fold, B domain"/>
    <property type="match status" value="1"/>
</dbReference>
<dbReference type="FunFam" id="3.40.50.20:FF:000010">
    <property type="entry name" value="Propionyl-CoA carboxylase subunit alpha"/>
    <property type="match status" value="1"/>
</dbReference>
<feature type="modified residue" description="N6-biotinyllysine" evidence="15">
    <location>
        <position position="1129"/>
    </location>
</feature>
<dbReference type="PROSITE" id="PS00188">
    <property type="entry name" value="BIOTIN"/>
    <property type="match status" value="1"/>
</dbReference>
<dbReference type="GO" id="GO:0005524">
    <property type="term" value="F:ATP binding"/>
    <property type="evidence" value="ECO:0007669"/>
    <property type="project" value="UniProtKB-UniRule"/>
</dbReference>
<comment type="cofactor">
    <cofactor evidence="1 11">
        <name>biotin</name>
        <dbReference type="ChEBI" id="CHEBI:57586"/>
    </cofactor>
</comment>
<feature type="domain" description="Biotin carboxylation" evidence="18">
    <location>
        <begin position="8"/>
        <end position="462"/>
    </location>
</feature>
<comment type="function">
    <text evidence="11">Catalyzes a 2-step reaction, involving the ATP-dependent carboxylation of the covalently attached biotin in the first step and the transfer of the carboxyl group to pyruvate in the second.</text>
</comment>
<evidence type="ECO:0000259" key="17">
    <source>
        <dbReference type="PROSITE" id="PS50975"/>
    </source>
</evidence>
<dbReference type="InterPro" id="IPR005479">
    <property type="entry name" value="CPAse_ATP-bd"/>
</dbReference>
<dbReference type="GO" id="GO:0006094">
    <property type="term" value="P:gluconeogenesis"/>
    <property type="evidence" value="ECO:0007669"/>
    <property type="project" value="UniProtKB-UniPathway"/>
</dbReference>
<dbReference type="Gene3D" id="3.10.600.10">
    <property type="entry name" value="pyruvate carboxylase f1077a mutant domain"/>
    <property type="match status" value="1"/>
</dbReference>
<dbReference type="PROSITE" id="PS50975">
    <property type="entry name" value="ATP_GRASP"/>
    <property type="match status" value="1"/>
</dbReference>
<feature type="binding site" evidence="13">
    <location>
        <position position="892"/>
    </location>
    <ligand>
        <name>substrate</name>
    </ligand>
</feature>
<feature type="binding site" evidence="13">
    <location>
        <position position="631"/>
    </location>
    <ligand>
        <name>substrate</name>
    </ligand>
</feature>
<reference evidence="21" key="1">
    <citation type="submission" date="2017-06" db="EMBL/GenBank/DDBJ databases">
        <title>Genome analysis of Fimbriiglobus ruber SP5, the first member of the order Planctomycetales with confirmed chitinolytic capability.</title>
        <authorList>
            <person name="Ravin N.V."/>
            <person name="Rakitin A.L."/>
            <person name="Ivanova A.A."/>
            <person name="Beletsky A.V."/>
            <person name="Kulichevskaya I.S."/>
            <person name="Mardanov A.V."/>
            <person name="Dedysh S.N."/>
        </authorList>
    </citation>
    <scope>NUCLEOTIDE SEQUENCE [LARGE SCALE GENOMIC DNA]</scope>
    <source>
        <strain evidence="21">SP5</strain>
    </source>
</reference>
<dbReference type="NCBIfam" id="NF006761">
    <property type="entry name" value="PRK09282.1"/>
    <property type="match status" value="1"/>
</dbReference>
<comment type="caution">
    <text evidence="20">The sequence shown here is derived from an EMBL/GenBank/DDBJ whole genome shotgun (WGS) entry which is preliminary data.</text>
</comment>
<feature type="binding site" evidence="13">
    <location>
        <position position="208"/>
    </location>
    <ligand>
        <name>ATP</name>
        <dbReference type="ChEBI" id="CHEBI:30616"/>
    </ligand>
</feature>
<evidence type="ECO:0000256" key="5">
    <source>
        <dbReference type="ARBA" id="ARBA00022598"/>
    </source>
</evidence>
<dbReference type="InterPro" id="IPR003379">
    <property type="entry name" value="Carboxylase_cons_dom"/>
</dbReference>
<feature type="domain" description="Lipoyl-binding" evidence="16">
    <location>
        <begin position="1088"/>
        <end position="1163"/>
    </location>
</feature>
<dbReference type="FunFam" id="3.20.20.70:FF:000033">
    <property type="entry name" value="Pyruvate carboxylase"/>
    <property type="match status" value="1"/>
</dbReference>
<evidence type="ECO:0000256" key="8">
    <source>
        <dbReference type="ARBA" id="ARBA00022840"/>
    </source>
</evidence>
<evidence type="ECO:0000256" key="4">
    <source>
        <dbReference type="ARBA" id="ARBA00022432"/>
    </source>
</evidence>
<feature type="binding site" evidence="14">
    <location>
        <position position="759"/>
    </location>
    <ligand>
        <name>Mn(2+)</name>
        <dbReference type="ChEBI" id="CHEBI:29035"/>
    </ligand>
</feature>
<evidence type="ECO:0000256" key="13">
    <source>
        <dbReference type="PIRSR" id="PIRSR001594-2"/>
    </source>
</evidence>
<dbReference type="Proteomes" id="UP000214646">
    <property type="component" value="Unassembled WGS sequence"/>
</dbReference>
<name>A0A225DZM0_9BACT</name>
<evidence type="ECO:0000259" key="19">
    <source>
        <dbReference type="PROSITE" id="PS50991"/>
    </source>
</evidence>
<evidence type="ECO:0000259" key="18">
    <source>
        <dbReference type="PROSITE" id="PS50979"/>
    </source>
</evidence>
<evidence type="ECO:0000256" key="6">
    <source>
        <dbReference type="ARBA" id="ARBA00022723"/>
    </source>
</evidence>
<dbReference type="SUPFAM" id="SSF56059">
    <property type="entry name" value="Glutathione synthetase ATP-binding domain-like"/>
    <property type="match status" value="1"/>
</dbReference>
<keyword evidence="5 11" id="KW-0436">Ligase</keyword>
<feature type="binding site" evidence="13">
    <location>
        <position position="124"/>
    </location>
    <ligand>
        <name>ATP</name>
        <dbReference type="ChEBI" id="CHEBI:30616"/>
    </ligand>
</feature>
<dbReference type="PROSITE" id="PS50991">
    <property type="entry name" value="PYR_CT"/>
    <property type="match status" value="1"/>
</dbReference>
<dbReference type="PANTHER" id="PTHR43778:SF2">
    <property type="entry name" value="PYRUVATE CARBOXYLASE, MITOCHONDRIAL"/>
    <property type="match status" value="1"/>
</dbReference>
<evidence type="ECO:0000256" key="7">
    <source>
        <dbReference type="ARBA" id="ARBA00022741"/>
    </source>
</evidence>
<dbReference type="PANTHER" id="PTHR43778">
    <property type="entry name" value="PYRUVATE CARBOXYLASE"/>
    <property type="match status" value="1"/>
</dbReference>
<dbReference type="PROSITE" id="PS00867">
    <property type="entry name" value="CPSASE_2"/>
    <property type="match status" value="1"/>
</dbReference>
<feature type="binding site" description="via carbamate group" evidence="14">
    <location>
        <position position="728"/>
    </location>
    <ligand>
        <name>Mn(2+)</name>
        <dbReference type="ChEBI" id="CHEBI:29035"/>
    </ligand>
</feature>
<dbReference type="NCBIfam" id="TIGR01235">
    <property type="entry name" value="pyruv_carbox"/>
    <property type="match status" value="1"/>
</dbReference>
<dbReference type="CDD" id="cd06850">
    <property type="entry name" value="biotinyl_domain"/>
    <property type="match status" value="1"/>
</dbReference>
<dbReference type="SUPFAM" id="SSF51230">
    <property type="entry name" value="Single hybrid motif"/>
    <property type="match status" value="1"/>
</dbReference>
<dbReference type="InterPro" id="IPR011053">
    <property type="entry name" value="Single_hybrid_motif"/>
</dbReference>
<feature type="domain" description="Pyruvate carboxyltransferase" evidence="19">
    <location>
        <begin position="550"/>
        <end position="818"/>
    </location>
</feature>
<feature type="domain" description="ATP-grasp" evidence="17">
    <location>
        <begin position="128"/>
        <end position="326"/>
    </location>
</feature>
<dbReference type="InterPro" id="IPR005930">
    <property type="entry name" value="Pyruv_COase"/>
</dbReference>
<dbReference type="EMBL" id="NIDE01000001">
    <property type="protein sequence ID" value="OWK46940.1"/>
    <property type="molecule type" value="Genomic_DNA"/>
</dbReference>
<evidence type="ECO:0000256" key="10">
    <source>
        <dbReference type="ARBA" id="ARBA00023268"/>
    </source>
</evidence>
<keyword evidence="21" id="KW-1185">Reference proteome</keyword>
<dbReference type="PIRSF" id="PIRSF001594">
    <property type="entry name" value="Pyruv_carbox"/>
    <property type="match status" value="1"/>
</dbReference>
<dbReference type="Gene3D" id="3.20.20.70">
    <property type="entry name" value="Aldolase class I"/>
    <property type="match status" value="1"/>
</dbReference>
<dbReference type="SUPFAM" id="SSF51569">
    <property type="entry name" value="Aldolase"/>
    <property type="match status" value="1"/>
</dbReference>
<dbReference type="GO" id="GO:0046872">
    <property type="term" value="F:metal ion binding"/>
    <property type="evidence" value="ECO:0007669"/>
    <property type="project" value="UniProtKB-KW"/>
</dbReference>
<feature type="binding site" evidence="14">
    <location>
        <position position="559"/>
    </location>
    <ligand>
        <name>Mn(2+)</name>
        <dbReference type="ChEBI" id="CHEBI:29035"/>
    </ligand>
</feature>
<dbReference type="Pfam" id="PF02786">
    <property type="entry name" value="CPSase_L_D2"/>
    <property type="match status" value="1"/>
</dbReference>
<dbReference type="InterPro" id="IPR001882">
    <property type="entry name" value="Biotin_BS"/>
</dbReference>
<feature type="binding site" evidence="14">
    <location>
        <position position="757"/>
    </location>
    <ligand>
        <name>Mn(2+)</name>
        <dbReference type="ChEBI" id="CHEBI:29035"/>
    </ligand>
</feature>
<dbReference type="GO" id="GO:0005737">
    <property type="term" value="C:cytoplasm"/>
    <property type="evidence" value="ECO:0007669"/>
    <property type="project" value="TreeGrafter"/>
</dbReference>
<evidence type="ECO:0000256" key="1">
    <source>
        <dbReference type="ARBA" id="ARBA00001953"/>
    </source>
</evidence>
<dbReference type="FunFam" id="3.30.470.20:FF:000012">
    <property type="entry name" value="Pyruvate carboxylase"/>
    <property type="match status" value="1"/>
</dbReference>
<evidence type="ECO:0000259" key="16">
    <source>
        <dbReference type="PROSITE" id="PS50968"/>
    </source>
</evidence>
<gene>
    <name evidence="20" type="ORF">FRUB_00639</name>
</gene>
<evidence type="ECO:0000256" key="12">
    <source>
        <dbReference type="PIRSR" id="PIRSR001594-1"/>
    </source>
</evidence>
<proteinExistence type="predicted"/>
<evidence type="ECO:0000256" key="11">
    <source>
        <dbReference type="PIRNR" id="PIRNR001594"/>
    </source>
</evidence>
<dbReference type="PROSITE" id="PS00866">
    <property type="entry name" value="CPSASE_1"/>
    <property type="match status" value="1"/>
</dbReference>
<comment type="catalytic activity">
    <reaction evidence="11">
        <text>hydrogencarbonate + pyruvate + ATP = oxaloacetate + ADP + phosphate + H(+)</text>
        <dbReference type="Rhea" id="RHEA:20844"/>
        <dbReference type="ChEBI" id="CHEBI:15361"/>
        <dbReference type="ChEBI" id="CHEBI:15378"/>
        <dbReference type="ChEBI" id="CHEBI:16452"/>
        <dbReference type="ChEBI" id="CHEBI:17544"/>
        <dbReference type="ChEBI" id="CHEBI:30616"/>
        <dbReference type="ChEBI" id="CHEBI:43474"/>
        <dbReference type="ChEBI" id="CHEBI:456216"/>
        <dbReference type="EC" id="6.4.1.1"/>
    </reaction>
</comment>
<dbReference type="InterPro" id="IPR016185">
    <property type="entry name" value="PreATP-grasp_dom_sf"/>
</dbReference>
<dbReference type="InterPro" id="IPR055268">
    <property type="entry name" value="PCB-like"/>
</dbReference>
<dbReference type="OrthoDB" id="9807469at2"/>
<dbReference type="SUPFAM" id="SSF89000">
    <property type="entry name" value="post-HMGL domain-like"/>
    <property type="match status" value="1"/>
</dbReference>
<dbReference type="SUPFAM" id="SSF52440">
    <property type="entry name" value="PreATP-grasp domain"/>
    <property type="match status" value="1"/>
</dbReference>
<dbReference type="RefSeq" id="WP_088252099.1">
    <property type="nucleotide sequence ID" value="NZ_NIDE01000001.1"/>
</dbReference>
<dbReference type="EC" id="6.4.1.1" evidence="3 11"/>
<evidence type="ECO:0000256" key="15">
    <source>
        <dbReference type="PIRSR" id="PIRSR001594-4"/>
    </source>
</evidence>
<accession>A0A225DZM0</accession>
<keyword evidence="20" id="KW-0670">Pyruvate</keyword>
<dbReference type="PROSITE" id="PS50979">
    <property type="entry name" value="BC"/>
    <property type="match status" value="1"/>
</dbReference>
<dbReference type="InterPro" id="IPR005481">
    <property type="entry name" value="BC-like_N"/>
</dbReference>
<keyword evidence="4" id="KW-0312">Gluconeogenesis</keyword>
<keyword evidence="9 11" id="KW-0092">Biotin</keyword>
<dbReference type="InterPro" id="IPR011764">
    <property type="entry name" value="Biotin_carboxylation_dom"/>
</dbReference>
<keyword evidence="6 14" id="KW-0479">Metal-binding</keyword>
<keyword evidence="8 11" id="KW-0067">ATP-binding</keyword>
<feature type="active site" evidence="12">
    <location>
        <position position="301"/>
    </location>
</feature>
<evidence type="ECO:0000256" key="2">
    <source>
        <dbReference type="ARBA" id="ARBA00004742"/>
    </source>
</evidence>
<evidence type="ECO:0000256" key="9">
    <source>
        <dbReference type="ARBA" id="ARBA00023267"/>
    </source>
</evidence>
<dbReference type="InterPro" id="IPR011054">
    <property type="entry name" value="Rudment_hybrid_motif"/>
</dbReference>
<dbReference type="SUPFAM" id="SSF51246">
    <property type="entry name" value="Rudiment single hybrid motif"/>
    <property type="match status" value="1"/>
</dbReference>
<dbReference type="InterPro" id="IPR011761">
    <property type="entry name" value="ATP-grasp"/>
</dbReference>
<dbReference type="FunFam" id="3.30.1490.20:FF:000003">
    <property type="entry name" value="acetyl-CoA carboxylase isoform X1"/>
    <property type="match status" value="1"/>
</dbReference>
<evidence type="ECO:0000256" key="3">
    <source>
        <dbReference type="ARBA" id="ARBA00013057"/>
    </source>
</evidence>
<evidence type="ECO:0000313" key="21">
    <source>
        <dbReference type="Proteomes" id="UP000214646"/>
    </source>
</evidence>
<organism evidence="20 21">
    <name type="scientific">Fimbriiglobus ruber</name>
    <dbReference type="NCBI Taxonomy" id="1908690"/>
    <lineage>
        <taxon>Bacteria</taxon>
        <taxon>Pseudomonadati</taxon>
        <taxon>Planctomycetota</taxon>
        <taxon>Planctomycetia</taxon>
        <taxon>Gemmatales</taxon>
        <taxon>Gemmataceae</taxon>
        <taxon>Fimbriiglobus</taxon>
    </lineage>
</organism>
<protein>
    <recommendedName>
        <fullName evidence="3 11">Pyruvate carboxylase</fullName>
        <ecNumber evidence="3 11">6.4.1.1</ecNumber>
    </recommendedName>
</protein>
<dbReference type="PROSITE" id="PS50968">
    <property type="entry name" value="BIOTINYL_LIPOYL"/>
    <property type="match status" value="1"/>
</dbReference>